<evidence type="ECO:0000256" key="2">
    <source>
        <dbReference type="ARBA" id="ARBA00022723"/>
    </source>
</evidence>
<name>A0A9Q1DS46_CONCO</name>
<sequence length="414" mass="47715">MIKRYTEDQQNIPMETLEKVYPDIKENIQNGSIYVVDYGILDDKVEGILKEAPHFVAAPIVLLQQTEEELKPIAIQLNQKPGEDNPVFTPQDKPEAWLLAKIWVRNSDFYYHELVSHLLRAHLMAEIFFIASYSMADQHPLSRILRATGRYTIPINITARNTLINEGGFFMKYTAIGEKHLDVLMKATEKITYESLCLPDIVMHHGIENLENFHYRDDGMAIWDAIYEFVHGVVNGCYKDDQDIQKDPELQKMVKFIYKYGFQQNSGPSSLKTRDETIKYITMIMFTCSAQHAAVNHGQYDIYAWMPNGPATMRQPTPKDKEVTEKDIMDTLPDITTTLATMKLICLLSHVPNDFVPLGEYPEEVAYESHMRDPLMEFKSTLKGIGEKIRKRSACQEFPYEYLHPEGMENSVTI</sequence>
<dbReference type="SUPFAM" id="SSF48484">
    <property type="entry name" value="Lipoxigenase"/>
    <property type="match status" value="1"/>
</dbReference>
<dbReference type="InterPro" id="IPR000907">
    <property type="entry name" value="LipOase"/>
</dbReference>
<evidence type="ECO:0000313" key="9">
    <source>
        <dbReference type="Proteomes" id="UP001152803"/>
    </source>
</evidence>
<dbReference type="PROSITE" id="PS00711">
    <property type="entry name" value="LIPOXYGENASE_1"/>
    <property type="match status" value="1"/>
</dbReference>
<dbReference type="PANTHER" id="PTHR11771">
    <property type="entry name" value="LIPOXYGENASE"/>
    <property type="match status" value="1"/>
</dbReference>
<dbReference type="Pfam" id="PF00305">
    <property type="entry name" value="Lipoxygenase"/>
    <property type="match status" value="1"/>
</dbReference>
<dbReference type="InterPro" id="IPR036226">
    <property type="entry name" value="LipOase_C_sf"/>
</dbReference>
<evidence type="ECO:0000256" key="6">
    <source>
        <dbReference type="RuleBase" id="RU003974"/>
    </source>
</evidence>
<reference evidence="8" key="1">
    <citation type="journal article" date="2023" name="Science">
        <title>Genome structures resolve the early diversification of teleost fishes.</title>
        <authorList>
            <person name="Parey E."/>
            <person name="Louis A."/>
            <person name="Montfort J."/>
            <person name="Bouchez O."/>
            <person name="Roques C."/>
            <person name="Iampietro C."/>
            <person name="Lluch J."/>
            <person name="Castinel A."/>
            <person name="Donnadieu C."/>
            <person name="Desvignes T."/>
            <person name="Floi Bucao C."/>
            <person name="Jouanno E."/>
            <person name="Wen M."/>
            <person name="Mejri S."/>
            <person name="Dirks R."/>
            <person name="Jansen H."/>
            <person name="Henkel C."/>
            <person name="Chen W.J."/>
            <person name="Zahm M."/>
            <person name="Cabau C."/>
            <person name="Klopp C."/>
            <person name="Thompson A.W."/>
            <person name="Robinson-Rechavi M."/>
            <person name="Braasch I."/>
            <person name="Lecointre G."/>
            <person name="Bobe J."/>
            <person name="Postlethwait J.H."/>
            <person name="Berthelot C."/>
            <person name="Roest Crollius H."/>
            <person name="Guiguen Y."/>
        </authorList>
    </citation>
    <scope>NUCLEOTIDE SEQUENCE</scope>
    <source>
        <strain evidence="8">Concon-B</strain>
    </source>
</reference>
<dbReference type="OrthoDB" id="407298at2759"/>
<dbReference type="Gene3D" id="3.10.450.60">
    <property type="match status" value="1"/>
</dbReference>
<dbReference type="PRINTS" id="PR00087">
    <property type="entry name" value="LIPOXYGENASE"/>
</dbReference>
<feature type="domain" description="Lipoxygenase" evidence="7">
    <location>
        <begin position="1"/>
        <end position="414"/>
    </location>
</feature>
<dbReference type="GO" id="GO:0046872">
    <property type="term" value="F:metal ion binding"/>
    <property type="evidence" value="ECO:0007669"/>
    <property type="project" value="UniProtKB-KW"/>
</dbReference>
<evidence type="ECO:0000256" key="4">
    <source>
        <dbReference type="ARBA" id="ARBA00023002"/>
    </source>
</evidence>
<evidence type="ECO:0000256" key="1">
    <source>
        <dbReference type="ARBA" id="ARBA00001962"/>
    </source>
</evidence>
<keyword evidence="5 6" id="KW-0408">Iron</keyword>
<dbReference type="PROSITE" id="PS51393">
    <property type="entry name" value="LIPOXYGENASE_3"/>
    <property type="match status" value="1"/>
</dbReference>
<dbReference type="GO" id="GO:0016702">
    <property type="term" value="F:oxidoreductase activity, acting on single donors with incorporation of molecular oxygen, incorporation of two atoms of oxygen"/>
    <property type="evidence" value="ECO:0007669"/>
    <property type="project" value="InterPro"/>
</dbReference>
<evidence type="ECO:0000313" key="8">
    <source>
        <dbReference type="EMBL" id="KAJ8279473.1"/>
    </source>
</evidence>
<dbReference type="GO" id="GO:0034440">
    <property type="term" value="P:lipid oxidation"/>
    <property type="evidence" value="ECO:0007669"/>
    <property type="project" value="InterPro"/>
</dbReference>
<accession>A0A9Q1DS46</accession>
<dbReference type="AlphaFoldDB" id="A0A9Q1DS46"/>
<proteinExistence type="inferred from homology"/>
<comment type="caution">
    <text evidence="8">The sequence shown here is derived from an EMBL/GenBank/DDBJ whole genome shotgun (WGS) entry which is preliminary data.</text>
</comment>
<gene>
    <name evidence="8" type="ORF">COCON_G00065390</name>
</gene>
<comment type="similarity">
    <text evidence="6">Belongs to the lipoxygenase family.</text>
</comment>
<dbReference type="InterPro" id="IPR013819">
    <property type="entry name" value="LipOase_C"/>
</dbReference>
<keyword evidence="2 6" id="KW-0479">Metal-binding</keyword>
<comment type="cofactor">
    <cofactor evidence="1 6">
        <name>Fe cation</name>
        <dbReference type="ChEBI" id="CHEBI:24875"/>
    </cofactor>
</comment>
<keyword evidence="9" id="KW-1185">Reference proteome</keyword>
<evidence type="ECO:0000259" key="7">
    <source>
        <dbReference type="PROSITE" id="PS51393"/>
    </source>
</evidence>
<dbReference type="InterPro" id="IPR020833">
    <property type="entry name" value="LipOase_Fe_BS"/>
</dbReference>
<evidence type="ECO:0000256" key="5">
    <source>
        <dbReference type="ARBA" id="ARBA00023004"/>
    </source>
</evidence>
<protein>
    <recommendedName>
        <fullName evidence="7">Lipoxygenase domain-containing protein</fullName>
    </recommendedName>
</protein>
<dbReference type="Gene3D" id="1.20.245.10">
    <property type="entry name" value="Lipoxygenase-1, Domain 5"/>
    <property type="match status" value="1"/>
</dbReference>
<dbReference type="Proteomes" id="UP001152803">
    <property type="component" value="Unassembled WGS sequence"/>
</dbReference>
<organism evidence="8 9">
    <name type="scientific">Conger conger</name>
    <name type="common">Conger eel</name>
    <name type="synonym">Muraena conger</name>
    <dbReference type="NCBI Taxonomy" id="82655"/>
    <lineage>
        <taxon>Eukaryota</taxon>
        <taxon>Metazoa</taxon>
        <taxon>Chordata</taxon>
        <taxon>Craniata</taxon>
        <taxon>Vertebrata</taxon>
        <taxon>Euteleostomi</taxon>
        <taxon>Actinopterygii</taxon>
        <taxon>Neopterygii</taxon>
        <taxon>Teleostei</taxon>
        <taxon>Anguilliformes</taxon>
        <taxon>Congridae</taxon>
        <taxon>Conger</taxon>
    </lineage>
</organism>
<evidence type="ECO:0000256" key="3">
    <source>
        <dbReference type="ARBA" id="ARBA00022964"/>
    </source>
</evidence>
<dbReference type="EMBL" id="JAFJMO010000004">
    <property type="protein sequence ID" value="KAJ8279473.1"/>
    <property type="molecule type" value="Genomic_DNA"/>
</dbReference>
<keyword evidence="4 6" id="KW-0560">Oxidoreductase</keyword>
<keyword evidence="3 6" id="KW-0223">Dioxygenase</keyword>